<evidence type="ECO:0000256" key="2">
    <source>
        <dbReference type="ARBA" id="ARBA00022475"/>
    </source>
</evidence>
<dbReference type="Pfam" id="PF00753">
    <property type="entry name" value="Lactamase_B"/>
    <property type="match status" value="1"/>
</dbReference>
<comment type="subcellular location">
    <subcellularLocation>
        <location evidence="1">Cell membrane</location>
        <topology evidence="1">Multi-pass membrane protein</topology>
    </subcellularLocation>
</comment>
<keyword evidence="9" id="KW-1185">Reference proteome</keyword>
<feature type="transmembrane region" description="Helical" evidence="6">
    <location>
        <begin position="386"/>
        <end position="409"/>
    </location>
</feature>
<dbReference type="NCBIfam" id="TIGR00360">
    <property type="entry name" value="ComEC_N-term"/>
    <property type="match status" value="1"/>
</dbReference>
<dbReference type="Gene3D" id="3.60.15.10">
    <property type="entry name" value="Ribonuclease Z/Hydroxyacylglutathione hydrolase-like"/>
    <property type="match status" value="1"/>
</dbReference>
<proteinExistence type="predicted"/>
<organism evidence="8 9">
    <name type="scientific">Alkalicoccobacillus murimartini</name>
    <dbReference type="NCBI Taxonomy" id="171685"/>
    <lineage>
        <taxon>Bacteria</taxon>
        <taxon>Bacillati</taxon>
        <taxon>Bacillota</taxon>
        <taxon>Bacilli</taxon>
        <taxon>Bacillales</taxon>
        <taxon>Bacillaceae</taxon>
        <taxon>Alkalicoccobacillus</taxon>
    </lineage>
</organism>
<dbReference type="InterPro" id="IPR004477">
    <property type="entry name" value="ComEC_N"/>
</dbReference>
<dbReference type="PANTHER" id="PTHR30619">
    <property type="entry name" value="DNA INTERNALIZATION/COMPETENCE PROTEIN COMEC/REC2"/>
    <property type="match status" value="1"/>
</dbReference>
<evidence type="ECO:0000313" key="8">
    <source>
        <dbReference type="EMBL" id="MDQ0205515.1"/>
    </source>
</evidence>
<feature type="transmembrane region" description="Helical" evidence="6">
    <location>
        <begin position="447"/>
        <end position="466"/>
    </location>
</feature>
<feature type="transmembrane region" description="Helical" evidence="6">
    <location>
        <begin position="300"/>
        <end position="316"/>
    </location>
</feature>
<feature type="transmembrane region" description="Helical" evidence="6">
    <location>
        <begin position="355"/>
        <end position="374"/>
    </location>
</feature>
<dbReference type="InterPro" id="IPR052159">
    <property type="entry name" value="Competence_DNA_uptake"/>
</dbReference>
<keyword evidence="2" id="KW-1003">Cell membrane</keyword>
<evidence type="ECO:0000256" key="6">
    <source>
        <dbReference type="SAM" id="Phobius"/>
    </source>
</evidence>
<feature type="transmembrane region" description="Helical" evidence="6">
    <location>
        <begin position="472"/>
        <end position="490"/>
    </location>
</feature>
<evidence type="ECO:0000313" key="9">
    <source>
        <dbReference type="Proteomes" id="UP001225034"/>
    </source>
</evidence>
<dbReference type="CDD" id="cd07731">
    <property type="entry name" value="ComA-like_MBL-fold"/>
    <property type="match status" value="1"/>
</dbReference>
<evidence type="ECO:0000256" key="1">
    <source>
        <dbReference type="ARBA" id="ARBA00004651"/>
    </source>
</evidence>
<feature type="transmembrane region" description="Helical" evidence="6">
    <location>
        <begin position="6"/>
        <end position="32"/>
    </location>
</feature>
<name>A0ABT9YDF6_9BACI</name>
<evidence type="ECO:0000256" key="3">
    <source>
        <dbReference type="ARBA" id="ARBA00022692"/>
    </source>
</evidence>
<dbReference type="SMART" id="SM00849">
    <property type="entry name" value="Lactamase_B"/>
    <property type="match status" value="1"/>
</dbReference>
<feature type="transmembrane region" description="Helical" evidence="6">
    <location>
        <begin position="227"/>
        <end position="250"/>
    </location>
</feature>
<evidence type="ECO:0000256" key="4">
    <source>
        <dbReference type="ARBA" id="ARBA00022989"/>
    </source>
</evidence>
<keyword evidence="5 6" id="KW-0472">Membrane</keyword>
<dbReference type="PANTHER" id="PTHR30619:SF1">
    <property type="entry name" value="RECOMBINATION PROTEIN 2"/>
    <property type="match status" value="1"/>
</dbReference>
<keyword evidence="3 6" id="KW-0812">Transmembrane</keyword>
<dbReference type="InterPro" id="IPR035681">
    <property type="entry name" value="ComA-like_MBL"/>
</dbReference>
<evidence type="ECO:0000256" key="5">
    <source>
        <dbReference type="ARBA" id="ARBA00023136"/>
    </source>
</evidence>
<dbReference type="InterPro" id="IPR004797">
    <property type="entry name" value="Competence_ComEC/Rec2"/>
</dbReference>
<keyword evidence="4 6" id="KW-1133">Transmembrane helix</keyword>
<dbReference type="InterPro" id="IPR001279">
    <property type="entry name" value="Metallo-B-lactamas"/>
</dbReference>
<dbReference type="InterPro" id="IPR025405">
    <property type="entry name" value="DUF4131"/>
</dbReference>
<dbReference type="SUPFAM" id="SSF56281">
    <property type="entry name" value="Metallo-hydrolase/oxidoreductase"/>
    <property type="match status" value="1"/>
</dbReference>
<comment type="caution">
    <text evidence="8">The sequence shown here is derived from an EMBL/GenBank/DDBJ whole genome shotgun (WGS) entry which is preliminary data.</text>
</comment>
<dbReference type="NCBIfam" id="TIGR00361">
    <property type="entry name" value="ComEC_Rec2"/>
    <property type="match status" value="1"/>
</dbReference>
<dbReference type="Proteomes" id="UP001225034">
    <property type="component" value="Unassembled WGS sequence"/>
</dbReference>
<dbReference type="EMBL" id="JAUSUA010000001">
    <property type="protein sequence ID" value="MDQ0205515.1"/>
    <property type="molecule type" value="Genomic_DNA"/>
</dbReference>
<gene>
    <name evidence="8" type="ORF">J2S05_000289</name>
</gene>
<dbReference type="Pfam" id="PF03772">
    <property type="entry name" value="Competence"/>
    <property type="match status" value="1"/>
</dbReference>
<feature type="domain" description="Metallo-beta-lactamase" evidence="7">
    <location>
        <begin position="507"/>
        <end position="719"/>
    </location>
</feature>
<feature type="transmembrane region" description="Helical" evidence="6">
    <location>
        <begin position="44"/>
        <end position="60"/>
    </location>
</feature>
<accession>A0ABT9YDF6</accession>
<evidence type="ECO:0000259" key="7">
    <source>
        <dbReference type="SMART" id="SM00849"/>
    </source>
</evidence>
<dbReference type="Pfam" id="PF13567">
    <property type="entry name" value="DUF4131"/>
    <property type="match status" value="1"/>
</dbReference>
<reference evidence="8 9" key="1">
    <citation type="submission" date="2023-07" db="EMBL/GenBank/DDBJ databases">
        <title>Genomic Encyclopedia of Type Strains, Phase IV (KMG-IV): sequencing the most valuable type-strain genomes for metagenomic binning, comparative biology and taxonomic classification.</title>
        <authorList>
            <person name="Goeker M."/>
        </authorList>
    </citation>
    <scope>NUCLEOTIDE SEQUENCE [LARGE SCALE GENOMIC DNA]</scope>
    <source>
        <strain evidence="8 9">DSM 19154</strain>
    </source>
</reference>
<dbReference type="RefSeq" id="WP_306979255.1">
    <property type="nucleotide sequence ID" value="NZ_JAUSUA010000001.1"/>
</dbReference>
<protein>
    <submittedName>
        <fullName evidence="8">Competence protein ComEC</fullName>
    </submittedName>
</protein>
<sequence>MICLVASILGIWGGIQGFDVAIVLLTLILLIYCLLQKQQVKKSLLIAMIFFMVFSLRGISAEMNNESMLSEGHLEIEGTITGVPRINGDSMQLQIRLDEGERLQASGFFKSEAEQHKWSHIRPGMSCRFTGSLTHPRLPTNFYQFNYQTYLYEQSIHWVYQLNPEQTFCNAESGTWADRFNGWRMDRMEQILSRYHEDVAGLIIALTYGDRYFIDQDILQAYQKLGVIHLLAVSGLHVGMLTAAAMYLLIRIGLTRERAMELLLFALPFYAFAAGAAPPVIRAAAMSFVVLLCLRLKKKIQPMLGISFIFLLYLLLKPYVLFQLGFQLSFLVSFSLILSAQSIQSLCTSYLGKTMAVTLIAQLLTLPLILYHFFEWNLISIPLNLIYIPFVTLLVLPASFLASLFDIFLPTAVNIPYFLLQSVVSPVHQVLTYINQFPLLSYSPGKLPVWFIGVLYVCIVLVMLMWESQIKYWWAFAMVLLLVPLVGIKLPPYFNTEATVTMLDVGQGDSFVIELPRREAVFVIDTGGVIRFSEEPWRNRRNQFNTGKDILIPHLKAKGISTIDYLILTHGDHDHIGGAEALLDRMKVKELIYGKGPVEKENEIQVLSAYRDAGTVIRMTESGKTWSFGENRFAILAPDSSDHETDTNERSIVLAASIKGVNWLFTGDLGEKGERRLLERYPSIQTDVLKVGHHGSLTSSSEEFLDQLQPNVVMISAGKDNRYGHPHPEILSRLQERQMSIWRTDLHGAVQYQLNGQGIKVKTALPQDETGPK</sequence>
<dbReference type="InterPro" id="IPR036866">
    <property type="entry name" value="RibonucZ/Hydroxyglut_hydro"/>
</dbReference>